<evidence type="ECO:0000256" key="8">
    <source>
        <dbReference type="SAM" id="Phobius"/>
    </source>
</evidence>
<dbReference type="PROSITE" id="PS00800">
    <property type="entry name" value="PECTINESTERASE_1"/>
    <property type="match status" value="1"/>
</dbReference>
<dbReference type="Pfam" id="PF04043">
    <property type="entry name" value="PMEI"/>
    <property type="match status" value="1"/>
</dbReference>
<dbReference type="Gene3D" id="1.20.140.40">
    <property type="entry name" value="Invertase/pectin methylesterase inhibitor family protein"/>
    <property type="match status" value="1"/>
</dbReference>
<gene>
    <name evidence="10" type="ORF">CSSPJE1EN1_LOCUS10699</name>
</gene>
<comment type="subcellular location">
    <subcellularLocation>
        <location evidence="7">Secreted</location>
        <location evidence="7">Cell wall</location>
    </subcellularLocation>
</comment>
<keyword evidence="8" id="KW-0812">Transmembrane</keyword>
<reference evidence="10" key="1">
    <citation type="submission" date="2024-02" db="EMBL/GenBank/DDBJ databases">
        <authorList>
            <consortium name="ELIXIR-Norway"/>
            <consortium name="Elixir Norway"/>
        </authorList>
    </citation>
    <scope>NUCLEOTIDE SEQUENCE</scope>
</reference>
<evidence type="ECO:0000259" key="9">
    <source>
        <dbReference type="SMART" id="SM00856"/>
    </source>
</evidence>
<evidence type="ECO:0000256" key="3">
    <source>
        <dbReference type="ARBA" id="ARBA00007786"/>
    </source>
</evidence>
<evidence type="ECO:0000256" key="4">
    <source>
        <dbReference type="ARBA" id="ARBA00022801"/>
    </source>
</evidence>
<dbReference type="PROSITE" id="PS00503">
    <property type="entry name" value="PECTINESTERASE_2"/>
    <property type="match status" value="1"/>
</dbReference>
<comment type="catalytic activity">
    <reaction evidence="7">
        <text>[(1-&gt;4)-alpha-D-galacturonosyl methyl ester](n) + n H2O = [(1-&gt;4)-alpha-D-galacturonosyl](n) + n methanol + n H(+)</text>
        <dbReference type="Rhea" id="RHEA:22380"/>
        <dbReference type="Rhea" id="RHEA-COMP:14570"/>
        <dbReference type="Rhea" id="RHEA-COMP:14573"/>
        <dbReference type="ChEBI" id="CHEBI:15377"/>
        <dbReference type="ChEBI" id="CHEBI:15378"/>
        <dbReference type="ChEBI" id="CHEBI:17790"/>
        <dbReference type="ChEBI" id="CHEBI:140522"/>
        <dbReference type="ChEBI" id="CHEBI:140523"/>
        <dbReference type="EC" id="3.1.1.11"/>
    </reaction>
</comment>
<dbReference type="InterPro" id="IPR011050">
    <property type="entry name" value="Pectin_lyase_fold/virulence"/>
</dbReference>
<feature type="transmembrane region" description="Helical" evidence="8">
    <location>
        <begin position="48"/>
        <end position="67"/>
    </location>
</feature>
<sequence>MATWVEAHDDDDEDVAVMSPLLGGVRSIPTAAVAGGLFKELARLFGSFVVRVALLVLFVLAILSNYAGPNDQLLLLRVMREKLTMMGDRDMNIDAACSVTLHPETCNETLRSSGLHGPCCSKVVDARELTLLSVSSAAQGVQNTMASVHALATTARRVQQQLQLPIVAVGALEVCDHALSLSIHQLGAARADLQLLEAAAWKKVGTTSLLDDVKTRVTAAMEFHTTCIDTLMESGELSMMPDDQSHETSVIFQVKDRTDQLLSNAIAFINAFSTHGNHLPSWSSPVLSDISRLFLHPTTSLFSYPSPVAALWVLSFFFADESRTEDLPSWVTSEQKKQLNIEGASWVNPVNVVVAQDGSGDFTSVQAAVDAAPQTGIATAERYVIYIKSGVYDEQVIVPTAATNFMLLGDGAGASVITGNRSVALTPGMTTFMSATLIIEGSGFIGKSFSVQNTAGAAGQQAVAMRVSADKVAFYKCTVDGWQDTLYTHTFRQFYRNSTILGTIDFVFGNGYVAFQFCTLVAKKSPVVGPQNTYTAQGKTDPGQTTGLSFQSCTFDGTADLKANTQLFKTYLGRPWKPYATVVNLKCNLQNIIDPAGWLPWNTSDYGLYTSFLAEYQDVGPGANATLRVNWSHQITNDTIAAQYQAVPFVAASSWVSATGIPLTTTL</sequence>
<dbReference type="Gene3D" id="2.160.20.10">
    <property type="entry name" value="Single-stranded right-handed beta-helix, Pectin lyase-like"/>
    <property type="match status" value="1"/>
</dbReference>
<dbReference type="InterPro" id="IPR012334">
    <property type="entry name" value="Pectin_lyas_fold"/>
</dbReference>
<keyword evidence="7" id="KW-0964">Secreted</keyword>
<comment type="similarity">
    <text evidence="2">In the N-terminal section; belongs to the PMEI family.</text>
</comment>
<evidence type="ECO:0000256" key="6">
    <source>
        <dbReference type="PROSITE-ProRule" id="PRU10040"/>
    </source>
</evidence>
<keyword evidence="4 7" id="KW-0378">Hydrolase</keyword>
<keyword evidence="5 7" id="KW-0063">Aspartyl esterase</keyword>
<keyword evidence="8" id="KW-0472">Membrane</keyword>
<keyword evidence="8" id="KW-1133">Transmembrane helix</keyword>
<name>A0ABP0WED6_9BRYO</name>
<evidence type="ECO:0000256" key="5">
    <source>
        <dbReference type="ARBA" id="ARBA00023085"/>
    </source>
</evidence>
<dbReference type="SMART" id="SM00856">
    <property type="entry name" value="PMEI"/>
    <property type="match status" value="1"/>
</dbReference>
<dbReference type="InterPro" id="IPR000070">
    <property type="entry name" value="Pectinesterase_cat"/>
</dbReference>
<evidence type="ECO:0000256" key="7">
    <source>
        <dbReference type="RuleBase" id="RU000589"/>
    </source>
</evidence>
<dbReference type="InterPro" id="IPR033131">
    <property type="entry name" value="Pectinesterase_Asp_AS"/>
</dbReference>
<evidence type="ECO:0000313" key="11">
    <source>
        <dbReference type="Proteomes" id="UP001497444"/>
    </source>
</evidence>
<dbReference type="Pfam" id="PF01095">
    <property type="entry name" value="Pectinesterase"/>
    <property type="match status" value="1"/>
</dbReference>
<keyword evidence="7" id="KW-0134">Cell wall</keyword>
<comment type="similarity">
    <text evidence="3">In the C-terminal section; belongs to the pectinesterase family.</text>
</comment>
<dbReference type="SUPFAM" id="SSF101148">
    <property type="entry name" value="Plant invertase/pectin methylesterase inhibitor"/>
    <property type="match status" value="1"/>
</dbReference>
<feature type="active site" evidence="6">
    <location>
        <position position="505"/>
    </location>
</feature>
<dbReference type="EC" id="3.1.1.11" evidence="7"/>
<accession>A0ABP0WED6</accession>
<dbReference type="InterPro" id="IPR035513">
    <property type="entry name" value="Invertase/methylesterase_inhib"/>
</dbReference>
<dbReference type="EMBL" id="OZ020112">
    <property type="protein sequence ID" value="CAK9265221.1"/>
    <property type="molecule type" value="Genomic_DNA"/>
</dbReference>
<proteinExistence type="inferred from homology"/>
<dbReference type="InterPro" id="IPR018040">
    <property type="entry name" value="Pectinesterase_Tyr_AS"/>
</dbReference>
<feature type="domain" description="Pectinesterase inhibitor" evidence="9">
    <location>
        <begin position="88"/>
        <end position="268"/>
    </location>
</feature>
<dbReference type="InterPro" id="IPR006501">
    <property type="entry name" value="Pectinesterase_inhib_dom"/>
</dbReference>
<keyword evidence="11" id="KW-1185">Reference proteome</keyword>
<dbReference type="Proteomes" id="UP001497444">
    <property type="component" value="Chromosome 17"/>
</dbReference>
<keyword evidence="7" id="KW-0961">Cell wall biogenesis/degradation</keyword>
<dbReference type="PANTHER" id="PTHR31707">
    <property type="entry name" value="PECTINESTERASE"/>
    <property type="match status" value="1"/>
</dbReference>
<evidence type="ECO:0000256" key="2">
    <source>
        <dbReference type="ARBA" id="ARBA00006027"/>
    </source>
</evidence>
<evidence type="ECO:0000256" key="1">
    <source>
        <dbReference type="ARBA" id="ARBA00005184"/>
    </source>
</evidence>
<protein>
    <recommendedName>
        <fullName evidence="7">Pectinesterase</fullName>
        <ecNumber evidence="7">3.1.1.11</ecNumber>
    </recommendedName>
</protein>
<evidence type="ECO:0000313" key="10">
    <source>
        <dbReference type="EMBL" id="CAK9265221.1"/>
    </source>
</evidence>
<dbReference type="SUPFAM" id="SSF51126">
    <property type="entry name" value="Pectin lyase-like"/>
    <property type="match status" value="1"/>
</dbReference>
<organism evidence="10 11">
    <name type="scientific">Sphagnum jensenii</name>
    <dbReference type="NCBI Taxonomy" id="128206"/>
    <lineage>
        <taxon>Eukaryota</taxon>
        <taxon>Viridiplantae</taxon>
        <taxon>Streptophyta</taxon>
        <taxon>Embryophyta</taxon>
        <taxon>Bryophyta</taxon>
        <taxon>Sphagnophytina</taxon>
        <taxon>Sphagnopsida</taxon>
        <taxon>Sphagnales</taxon>
        <taxon>Sphagnaceae</taxon>
        <taxon>Sphagnum</taxon>
    </lineage>
</organism>
<dbReference type="CDD" id="cd15798">
    <property type="entry name" value="PMEI-like_3"/>
    <property type="match status" value="1"/>
</dbReference>
<comment type="function">
    <text evidence="7">Acts in the modification of cell walls via demethylesterification of cell wall pectin.</text>
</comment>
<comment type="pathway">
    <text evidence="1 7">Glycan metabolism; pectin degradation; 2-dehydro-3-deoxy-D-gluconate from pectin: step 1/5.</text>
</comment>